<dbReference type="Pfam" id="PF17762">
    <property type="entry name" value="HTH_ParB"/>
    <property type="match status" value="1"/>
</dbReference>
<evidence type="ECO:0000256" key="2">
    <source>
        <dbReference type="ARBA" id="ARBA00022372"/>
    </source>
</evidence>
<dbReference type="InterPro" id="IPR003115">
    <property type="entry name" value="ParB_N"/>
</dbReference>
<evidence type="ECO:0000256" key="1">
    <source>
        <dbReference type="ARBA" id="ARBA00006295"/>
    </source>
</evidence>
<dbReference type="InterPro" id="IPR004437">
    <property type="entry name" value="ParB/RepB/Spo0J"/>
</dbReference>
<gene>
    <name evidence="8" type="ORF">FZC37_01640</name>
</gene>
<dbReference type="Proteomes" id="UP000323844">
    <property type="component" value="Chromosome"/>
</dbReference>
<keyword evidence="9" id="KW-1185">Reference proteome</keyword>
<feature type="domain" description="ParB-like N-terminal" evidence="7">
    <location>
        <begin position="26"/>
        <end position="117"/>
    </location>
</feature>
<dbReference type="EMBL" id="CP043312">
    <property type="protein sequence ID" value="QEK39633.1"/>
    <property type="molecule type" value="Genomic_DNA"/>
</dbReference>
<sequence>MNESKTTRLANILGEQIGIVSENPLQYISISLISPNPDQPRKIFSEEQIKELAQSIKQYGVLQPIIVHKEKEDVYTIIAGERRWRACKIAGVKTIPAIVKSDCANRDLDSIALIENIQRQNLKTTEEAKSYASLMEKYGYTQEQLSYIVGKSRSHIANVLRISNLSSKVKEHLDKKEISLGHAKAIAGRKDSDDLVQEIIQKKLSVRETEALVGNKKASEKKAGQKHADNNSDQKVNEEKEKENIEYMLKSKIGLKAELDVKNKTVTFHYHNLDELDLLLAKIDTLGSD</sequence>
<reference evidence="8 9" key="1">
    <citation type="submission" date="2019-08" db="EMBL/GenBank/DDBJ databases">
        <title>Highly reduced genomes of protist endosymbionts show evolutionary convergence.</title>
        <authorList>
            <person name="George E."/>
            <person name="Husnik F."/>
            <person name="Tashyreva D."/>
            <person name="Prokopchuk G."/>
            <person name="Horak A."/>
            <person name="Kwong W.K."/>
            <person name="Lukes J."/>
            <person name="Keeling P.J."/>
        </authorList>
    </citation>
    <scope>NUCLEOTIDE SEQUENCE [LARGE SCALE GENOMIC DNA]</scope>
    <source>
        <strain evidence="8">1621</strain>
    </source>
</reference>
<evidence type="ECO:0000256" key="4">
    <source>
        <dbReference type="ARBA" id="ARBA00023125"/>
    </source>
</evidence>
<evidence type="ECO:0000256" key="5">
    <source>
        <dbReference type="ARBA" id="ARBA00025472"/>
    </source>
</evidence>
<comment type="similarity">
    <text evidence="1">Belongs to the ParB family.</text>
</comment>
<dbReference type="NCBIfam" id="TIGR00180">
    <property type="entry name" value="parB_part"/>
    <property type="match status" value="1"/>
</dbReference>
<evidence type="ECO:0000256" key="6">
    <source>
        <dbReference type="SAM" id="MobiDB-lite"/>
    </source>
</evidence>
<keyword evidence="4" id="KW-0238">DNA-binding</keyword>
<dbReference type="RefSeq" id="WP_148951994.1">
    <property type="nucleotide sequence ID" value="NZ_CP043312.1"/>
</dbReference>
<name>A0A5C0UJE8_9RICK</name>
<dbReference type="PANTHER" id="PTHR33375:SF1">
    <property type="entry name" value="CHROMOSOME-PARTITIONING PROTEIN PARB-RELATED"/>
    <property type="match status" value="1"/>
</dbReference>
<dbReference type="SMART" id="SM00470">
    <property type="entry name" value="ParB"/>
    <property type="match status" value="1"/>
</dbReference>
<keyword evidence="3" id="KW-0159">Chromosome partition</keyword>
<dbReference type="KEGG" id="snay:FZC37_01640"/>
<evidence type="ECO:0000256" key="3">
    <source>
        <dbReference type="ARBA" id="ARBA00022829"/>
    </source>
</evidence>
<dbReference type="SUPFAM" id="SSF110849">
    <property type="entry name" value="ParB/Sulfiredoxin"/>
    <property type="match status" value="1"/>
</dbReference>
<dbReference type="PANTHER" id="PTHR33375">
    <property type="entry name" value="CHROMOSOME-PARTITIONING PROTEIN PARB-RELATED"/>
    <property type="match status" value="1"/>
</dbReference>
<dbReference type="FunFam" id="1.10.10.2830:FF:000001">
    <property type="entry name" value="Chromosome partitioning protein ParB"/>
    <property type="match status" value="1"/>
</dbReference>
<dbReference type="GO" id="GO:0005694">
    <property type="term" value="C:chromosome"/>
    <property type="evidence" value="ECO:0007669"/>
    <property type="project" value="TreeGrafter"/>
</dbReference>
<dbReference type="FunFam" id="3.90.1530.30:FF:000001">
    <property type="entry name" value="Chromosome partitioning protein ParB"/>
    <property type="match status" value="1"/>
</dbReference>
<dbReference type="AlphaFoldDB" id="A0A5C0UJE8"/>
<organism evidence="8 9">
    <name type="scientific">Candidatus Sneabacter namystus</name>
    <dbReference type="NCBI Taxonomy" id="2601646"/>
    <lineage>
        <taxon>Bacteria</taxon>
        <taxon>Pseudomonadati</taxon>
        <taxon>Pseudomonadota</taxon>
        <taxon>Alphaproteobacteria</taxon>
        <taxon>Rickettsiales</taxon>
        <taxon>Rickettsiaceae</taxon>
        <taxon>Rickettsieae</taxon>
        <taxon>Candidatus Sneabacter</taxon>
    </lineage>
</organism>
<dbReference type="CDD" id="cd16393">
    <property type="entry name" value="SPO0J_N"/>
    <property type="match status" value="1"/>
</dbReference>
<dbReference type="OrthoDB" id="9802051at2"/>
<feature type="compositionally biased region" description="Basic and acidic residues" evidence="6">
    <location>
        <begin position="217"/>
        <end position="240"/>
    </location>
</feature>
<dbReference type="Gene3D" id="1.10.10.2830">
    <property type="match status" value="1"/>
</dbReference>
<protein>
    <recommendedName>
        <fullName evidence="2">Probable chromosome-partitioning protein ParB</fullName>
    </recommendedName>
</protein>
<accession>A0A5C0UJE8</accession>
<dbReference type="GO" id="GO:0003677">
    <property type="term" value="F:DNA binding"/>
    <property type="evidence" value="ECO:0007669"/>
    <property type="project" value="UniProtKB-KW"/>
</dbReference>
<dbReference type="GO" id="GO:0007059">
    <property type="term" value="P:chromosome segregation"/>
    <property type="evidence" value="ECO:0007669"/>
    <property type="project" value="UniProtKB-KW"/>
</dbReference>
<dbReference type="Pfam" id="PF02195">
    <property type="entry name" value="ParB_N"/>
    <property type="match status" value="1"/>
</dbReference>
<dbReference type="InterPro" id="IPR036086">
    <property type="entry name" value="ParB/Sulfiredoxin_sf"/>
</dbReference>
<dbReference type="InterPro" id="IPR041468">
    <property type="entry name" value="HTH_ParB/Spo0J"/>
</dbReference>
<evidence type="ECO:0000259" key="7">
    <source>
        <dbReference type="SMART" id="SM00470"/>
    </source>
</evidence>
<comment type="function">
    <text evidence="5">Involved in chromosome partition. Localize to both poles of the predivisional cell following completion of DNA replication. Binds to the DNA origin of replication.</text>
</comment>
<evidence type="ECO:0000313" key="9">
    <source>
        <dbReference type="Proteomes" id="UP000323844"/>
    </source>
</evidence>
<proteinExistence type="inferred from homology"/>
<dbReference type="Gene3D" id="3.90.1530.30">
    <property type="match status" value="1"/>
</dbReference>
<dbReference type="InterPro" id="IPR050336">
    <property type="entry name" value="Chromosome_partition/occlusion"/>
</dbReference>
<feature type="region of interest" description="Disordered" evidence="6">
    <location>
        <begin position="214"/>
        <end position="240"/>
    </location>
</feature>
<evidence type="ECO:0000313" key="8">
    <source>
        <dbReference type="EMBL" id="QEK39633.1"/>
    </source>
</evidence>